<dbReference type="Proteomes" id="UP001231197">
    <property type="component" value="Unassembled WGS sequence"/>
</dbReference>
<reference evidence="2 3" key="1">
    <citation type="journal article" date="2023" name="Int. J. Syst. Evol. Microbiol.">
        <title>Winogradskyella bathintestinalis sp. nov., isolated from the intestine of the deep-sea loosejaw dragonfish, Malacosteus niger.</title>
        <authorList>
            <person name="Uniacke-Lowe S."/>
            <person name="Johnson C.N."/>
            <person name="Stanton C."/>
            <person name="Hill C."/>
            <person name="Ross P."/>
        </authorList>
    </citation>
    <scope>NUCLEOTIDE SEQUENCE [LARGE SCALE GENOMIC DNA]</scope>
    <source>
        <strain evidence="2 3">APC 3343</strain>
    </source>
</reference>
<evidence type="ECO:0000313" key="2">
    <source>
        <dbReference type="EMBL" id="MDN3491198.1"/>
    </source>
</evidence>
<feature type="signal peptide" evidence="1">
    <location>
        <begin position="1"/>
        <end position="24"/>
    </location>
</feature>
<gene>
    <name evidence="2" type="ORF">QMA06_00585</name>
</gene>
<comment type="caution">
    <text evidence="2">The sequence shown here is derived from an EMBL/GenBank/DDBJ whole genome shotgun (WGS) entry which is preliminary data.</text>
</comment>
<proteinExistence type="predicted"/>
<dbReference type="EMBL" id="JASDDK010000001">
    <property type="protein sequence ID" value="MDN3491198.1"/>
    <property type="molecule type" value="Genomic_DNA"/>
</dbReference>
<evidence type="ECO:0000313" key="3">
    <source>
        <dbReference type="Proteomes" id="UP001231197"/>
    </source>
</evidence>
<accession>A0ABT7ZR30</accession>
<evidence type="ECO:0000256" key="1">
    <source>
        <dbReference type="SAM" id="SignalP"/>
    </source>
</evidence>
<keyword evidence="3" id="KW-1185">Reference proteome</keyword>
<feature type="chain" id="PRO_5045801825" evidence="1">
    <location>
        <begin position="25"/>
        <end position="124"/>
    </location>
</feature>
<name>A0ABT7ZR30_9FLAO</name>
<organism evidence="2 3">
    <name type="scientific">Winogradskyella bathintestinalis</name>
    <dbReference type="NCBI Taxonomy" id="3035208"/>
    <lineage>
        <taxon>Bacteria</taxon>
        <taxon>Pseudomonadati</taxon>
        <taxon>Bacteroidota</taxon>
        <taxon>Flavobacteriia</taxon>
        <taxon>Flavobacteriales</taxon>
        <taxon>Flavobacteriaceae</taxon>
        <taxon>Winogradskyella</taxon>
    </lineage>
</organism>
<protein>
    <submittedName>
        <fullName evidence="2">Uncharacterized protein</fullName>
    </submittedName>
</protein>
<sequence>MKNVRLLFVLLLMVNCTTDSPNFAENSEFSPPEMLTCVDDLPKVRLTNNGTNNFDFTIYALDYSQLHSQNVIATANSSYVELSSNEVVLVVSNSVNYGQKVQLSLSNCDIVELEVDADNLLVIN</sequence>
<keyword evidence="1" id="KW-0732">Signal</keyword>
<dbReference type="RefSeq" id="WP_290204941.1">
    <property type="nucleotide sequence ID" value="NZ_JASDDK010000001.1"/>
</dbReference>